<dbReference type="CDD" id="cd00056">
    <property type="entry name" value="ENDO3c"/>
    <property type="match status" value="1"/>
</dbReference>
<accession>Q1YTX8</accession>
<dbReference type="GO" id="GO:0006285">
    <property type="term" value="P:base-excision repair, AP site formation"/>
    <property type="evidence" value="ECO:0007669"/>
    <property type="project" value="TreeGrafter"/>
</dbReference>
<dbReference type="eggNOG" id="COG0122">
    <property type="taxonomic scope" value="Bacteria"/>
</dbReference>
<dbReference type="InterPro" id="IPR023170">
    <property type="entry name" value="HhH_base_excis_C"/>
</dbReference>
<dbReference type="GO" id="GO:0032131">
    <property type="term" value="F:alkylated DNA binding"/>
    <property type="evidence" value="ECO:0007669"/>
    <property type="project" value="TreeGrafter"/>
</dbReference>
<dbReference type="InterPro" id="IPR003265">
    <property type="entry name" value="HhH-GPD_domain"/>
</dbReference>
<keyword evidence="8" id="KW-1185">Reference proteome</keyword>
<evidence type="ECO:0000259" key="5">
    <source>
        <dbReference type="SMART" id="SM00478"/>
    </source>
</evidence>
<feature type="domain" description="DNA-3-methyladenine glycosylase AlkA N-terminal" evidence="6">
    <location>
        <begin position="1"/>
        <end position="110"/>
    </location>
</feature>
<evidence type="ECO:0000313" key="7">
    <source>
        <dbReference type="EMBL" id="EAS47359.1"/>
    </source>
</evidence>
<dbReference type="EMBL" id="AAPI01000002">
    <property type="protein sequence ID" value="EAS47359.1"/>
    <property type="molecule type" value="Genomic_DNA"/>
</dbReference>
<proteinExistence type="predicted"/>
<dbReference type="GO" id="GO:0005737">
    <property type="term" value="C:cytoplasm"/>
    <property type="evidence" value="ECO:0007669"/>
    <property type="project" value="TreeGrafter"/>
</dbReference>
<evidence type="ECO:0000256" key="1">
    <source>
        <dbReference type="ARBA" id="ARBA00000086"/>
    </source>
</evidence>
<evidence type="ECO:0000313" key="8">
    <source>
        <dbReference type="Proteomes" id="UP000005555"/>
    </source>
</evidence>
<dbReference type="SUPFAM" id="SSF48150">
    <property type="entry name" value="DNA-glycosylase"/>
    <property type="match status" value="1"/>
</dbReference>
<dbReference type="Proteomes" id="UP000005555">
    <property type="component" value="Unassembled WGS sequence"/>
</dbReference>
<dbReference type="AlphaFoldDB" id="Q1YTX8"/>
<dbReference type="STRING" id="314287.GB2207_01107"/>
<keyword evidence="4" id="KW-0234">DNA repair</keyword>
<dbReference type="Gene3D" id="1.10.340.30">
    <property type="entry name" value="Hypothetical protein, domain 2"/>
    <property type="match status" value="1"/>
</dbReference>
<dbReference type="Pfam" id="PF00730">
    <property type="entry name" value="HhH-GPD"/>
    <property type="match status" value="1"/>
</dbReference>
<dbReference type="InterPro" id="IPR037046">
    <property type="entry name" value="AlkA_N_sf"/>
</dbReference>
<dbReference type="PANTHER" id="PTHR43003:SF13">
    <property type="entry name" value="DNA-3-METHYLADENINE GLYCOSYLASE 2"/>
    <property type="match status" value="1"/>
</dbReference>
<protein>
    <recommendedName>
        <fullName evidence="2">DNA-3-methyladenine glycosylase II</fullName>
        <ecNumber evidence="2">3.2.2.21</ecNumber>
    </recommendedName>
</protein>
<dbReference type="PANTHER" id="PTHR43003">
    <property type="entry name" value="DNA-3-METHYLADENINE GLYCOSYLASE"/>
    <property type="match status" value="1"/>
</dbReference>
<organism evidence="7 8">
    <name type="scientific">gamma proteobacterium HTCC2207</name>
    <dbReference type="NCBI Taxonomy" id="314287"/>
    <lineage>
        <taxon>Bacteria</taxon>
        <taxon>Pseudomonadati</taxon>
        <taxon>Pseudomonadota</taxon>
        <taxon>Gammaproteobacteria</taxon>
        <taxon>Cellvibrionales</taxon>
        <taxon>Porticoccaceae</taxon>
        <taxon>SAR92 clade</taxon>
    </lineage>
</organism>
<dbReference type="SUPFAM" id="SSF55945">
    <property type="entry name" value="TATA-box binding protein-like"/>
    <property type="match status" value="1"/>
</dbReference>
<dbReference type="GO" id="GO:0006307">
    <property type="term" value="P:DNA alkylation repair"/>
    <property type="evidence" value="ECO:0007669"/>
    <property type="project" value="TreeGrafter"/>
</dbReference>
<dbReference type="EC" id="3.2.2.21" evidence="2"/>
<gene>
    <name evidence="7" type="ORF">GB2207_01107</name>
</gene>
<dbReference type="GO" id="GO:0032993">
    <property type="term" value="C:protein-DNA complex"/>
    <property type="evidence" value="ECO:0007669"/>
    <property type="project" value="TreeGrafter"/>
</dbReference>
<dbReference type="SMART" id="SM00478">
    <property type="entry name" value="ENDO3c"/>
    <property type="match status" value="1"/>
</dbReference>
<dbReference type="Gene3D" id="1.10.1670.10">
    <property type="entry name" value="Helix-hairpin-Helix base-excision DNA repair enzymes (C-terminal)"/>
    <property type="match status" value="1"/>
</dbReference>
<evidence type="ECO:0000256" key="4">
    <source>
        <dbReference type="ARBA" id="ARBA00023204"/>
    </source>
</evidence>
<dbReference type="InterPro" id="IPR011257">
    <property type="entry name" value="DNA_glycosylase"/>
</dbReference>
<dbReference type="Pfam" id="PF06029">
    <property type="entry name" value="AlkA_N"/>
    <property type="match status" value="1"/>
</dbReference>
<dbReference type="InterPro" id="IPR051912">
    <property type="entry name" value="Alkylbase_DNA_Glycosylase/TA"/>
</dbReference>
<comment type="caution">
    <text evidence="7">The sequence shown here is derived from an EMBL/GenBank/DDBJ whole genome shotgun (WGS) entry which is preliminary data.</text>
</comment>
<dbReference type="GO" id="GO:0043916">
    <property type="term" value="F:DNA-7-methylguanine glycosylase activity"/>
    <property type="evidence" value="ECO:0007669"/>
    <property type="project" value="TreeGrafter"/>
</dbReference>
<evidence type="ECO:0000259" key="6">
    <source>
        <dbReference type="SMART" id="SM01009"/>
    </source>
</evidence>
<evidence type="ECO:0000256" key="2">
    <source>
        <dbReference type="ARBA" id="ARBA00012000"/>
    </source>
</evidence>
<dbReference type="Gene3D" id="3.30.310.20">
    <property type="entry name" value="DNA-3-methyladenine glycosylase AlkA, N-terminal domain"/>
    <property type="match status" value="1"/>
</dbReference>
<dbReference type="SMART" id="SM01009">
    <property type="entry name" value="AlkA_N"/>
    <property type="match status" value="1"/>
</dbReference>
<comment type="catalytic activity">
    <reaction evidence="1">
        <text>Hydrolysis of alkylated DNA, releasing 3-methyladenine, 3-methylguanine, 7-methylguanine and 7-methyladenine.</text>
        <dbReference type="EC" id="3.2.2.21"/>
    </reaction>
</comment>
<sequence length="257" mass="28649">MIELPVVKPFPWQQLLEYLSFRLVPEFESIADNHYQRIYRDGLVRVSYDEPNGLLQIKSDLPQDQLDNLIVPVSRIFRPQLCTQAIYQQLLPHLPILAKSPGFRPLGCWDPFELCLRTIIGQQVTVAAANTIMRRLVERCGQLTPEALLAADLSNMGMPGARVAALIALATALANGDLDLSRPWPELKEALLKLRGIGPWTCGYLAIRLGMDDDAFPETDVGLIRAAKSESAMALLASAELWRPYRAYAAVGLWALE</sequence>
<keyword evidence="3" id="KW-0227">DNA damage</keyword>
<reference evidence="7 8" key="1">
    <citation type="submission" date="2006-03" db="EMBL/GenBank/DDBJ databases">
        <authorList>
            <person name="Giovannoni S.J."/>
            <person name="Cho J.-C."/>
            <person name="Ferriera S."/>
            <person name="Johnson J."/>
            <person name="Kravitz S."/>
            <person name="Halpern A."/>
            <person name="Remington K."/>
            <person name="Beeson K."/>
            <person name="Tran B."/>
            <person name="Rogers Y.-H."/>
            <person name="Friedman R."/>
            <person name="Venter J.C."/>
        </authorList>
    </citation>
    <scope>NUCLEOTIDE SEQUENCE [LARGE SCALE GENOMIC DNA]</scope>
    <source>
        <strain evidence="7 8">HTCC2207</strain>
    </source>
</reference>
<feature type="domain" description="HhH-GPD" evidence="5">
    <location>
        <begin position="120"/>
        <end position="256"/>
    </location>
</feature>
<name>Q1YTX8_9GAMM</name>
<evidence type="ECO:0000256" key="3">
    <source>
        <dbReference type="ARBA" id="ARBA00022763"/>
    </source>
</evidence>
<dbReference type="InterPro" id="IPR010316">
    <property type="entry name" value="AlkA_N"/>
</dbReference>
<dbReference type="HOGENOM" id="CLU_000445_72_3_6"/>
<dbReference type="GO" id="GO:0008725">
    <property type="term" value="F:DNA-3-methyladenine glycosylase activity"/>
    <property type="evidence" value="ECO:0007669"/>
    <property type="project" value="TreeGrafter"/>
</dbReference>
<dbReference type="OrthoDB" id="9811249at2"/>